<dbReference type="Gene3D" id="3.40.190.10">
    <property type="entry name" value="Periplasmic binding protein-like II"/>
    <property type="match status" value="2"/>
</dbReference>
<protein>
    <submittedName>
        <fullName evidence="6">ABC transporter, solute-binding protein</fullName>
    </submittedName>
</protein>
<dbReference type="Pfam" id="PF13416">
    <property type="entry name" value="SBP_bac_8"/>
    <property type="match status" value="1"/>
</dbReference>
<keyword evidence="4 5" id="KW-0732">Signal</keyword>
<evidence type="ECO:0000256" key="2">
    <source>
        <dbReference type="ARBA" id="ARBA00022448"/>
    </source>
</evidence>
<accession>U2L7D1</accession>
<evidence type="ECO:0000256" key="5">
    <source>
        <dbReference type="SAM" id="SignalP"/>
    </source>
</evidence>
<dbReference type="Proteomes" id="UP000016412">
    <property type="component" value="Unassembled WGS sequence"/>
</dbReference>
<comment type="similarity">
    <text evidence="1">Belongs to the bacterial solute-binding protein 1 family.</text>
</comment>
<evidence type="ECO:0000313" key="8">
    <source>
        <dbReference type="Proteomes" id="UP000016412"/>
    </source>
</evidence>
<feature type="chain" id="PRO_5004630187" evidence="5">
    <location>
        <begin position="23"/>
        <end position="395"/>
    </location>
</feature>
<sequence length="395" mass="42731">MKHRGFLCALAAAALCTAAASAAPAKRISLKVWESAGPEQEFIVWAIKEFKKTHNRTTITYEPVGSTDTRAKIELDGPAGVGADVLVAPHDHIGALVNGGHVVANTTAGYLDPFIPAAKTAATYKGKVYGYPLGIETYGLFYNKKIIKTPPKTWEDVIAFAKTYNNKSQNKYALVWPVGDGYYEYMFMSAFGAQLFGPNGSDRRQHNINSPAAIKGLTYLQNLRKQILDVPSADMTGDFCNSSFIEGKAAMIITGPWKISDFTKSGVDFGITTLPEFPGQNKPATSFSGVRLAFVSSYSENAEEAAAFAAFITSKEALMKRFEITKQIPPRTDITTNDPVSNGILAQTKYAIPMPTIPQMGTYWSAMNAAYAGIWDGDNVEKDLNAAAAAMDAAR</sequence>
<dbReference type="PRINTS" id="PR00181">
    <property type="entry name" value="MALTOSEBP"/>
</dbReference>
<evidence type="ECO:0000256" key="3">
    <source>
        <dbReference type="ARBA" id="ARBA00022597"/>
    </source>
</evidence>
<dbReference type="PANTHER" id="PTHR30061:SF50">
    <property type="entry name" value="MALTOSE_MALTODEXTRIN-BINDING PERIPLASMIC PROTEIN"/>
    <property type="match status" value="1"/>
</dbReference>
<dbReference type="InterPro" id="IPR006059">
    <property type="entry name" value="SBP"/>
</dbReference>
<evidence type="ECO:0000256" key="4">
    <source>
        <dbReference type="ARBA" id="ARBA00022729"/>
    </source>
</evidence>
<proteinExistence type="inferred from homology"/>
<evidence type="ECO:0000256" key="1">
    <source>
        <dbReference type="ARBA" id="ARBA00008520"/>
    </source>
</evidence>
<name>U2L7D1_TRESO</name>
<dbReference type="OrthoDB" id="42940at2"/>
<dbReference type="GO" id="GO:0015144">
    <property type="term" value="F:carbohydrate transmembrane transporter activity"/>
    <property type="evidence" value="ECO:0007669"/>
    <property type="project" value="InterPro"/>
</dbReference>
<keyword evidence="9" id="KW-1185">Reference proteome</keyword>
<dbReference type="GO" id="GO:0055052">
    <property type="term" value="C:ATP-binding cassette (ABC) transporter complex, substrate-binding subunit-containing"/>
    <property type="evidence" value="ECO:0007669"/>
    <property type="project" value="TreeGrafter"/>
</dbReference>
<comment type="caution">
    <text evidence="6">The sequence shown here is derived from an EMBL/GenBank/DDBJ whole genome shotgun (WGS) entry which is preliminary data.</text>
</comment>
<dbReference type="GO" id="GO:0015768">
    <property type="term" value="P:maltose transport"/>
    <property type="evidence" value="ECO:0007669"/>
    <property type="project" value="TreeGrafter"/>
</dbReference>
<dbReference type="GO" id="GO:0042956">
    <property type="term" value="P:maltodextrin transmembrane transport"/>
    <property type="evidence" value="ECO:0007669"/>
    <property type="project" value="TreeGrafter"/>
</dbReference>
<dbReference type="SUPFAM" id="SSF53850">
    <property type="entry name" value="Periplasmic binding protein-like II"/>
    <property type="match status" value="1"/>
</dbReference>
<reference evidence="8 9" key="1">
    <citation type="submission" date="2013-08" db="EMBL/GenBank/DDBJ databases">
        <authorList>
            <person name="Durkin A.S."/>
            <person name="Haft D.R."/>
            <person name="McCorrison J."/>
            <person name="Torralba M."/>
            <person name="Gillis M."/>
            <person name="Haft D.H."/>
            <person name="Methe B."/>
            <person name="Sutton G."/>
            <person name="Nelson K.E."/>
        </authorList>
    </citation>
    <scope>NUCLEOTIDE SEQUENCE [LARGE SCALE GENOMIC DNA]</scope>
    <source>
        <strain evidence="7 9">ATCC 35536</strain>
        <strain evidence="6 8">VPI DR56BR1116</strain>
    </source>
</reference>
<keyword evidence="3" id="KW-0762">Sugar transport</keyword>
<dbReference type="PANTHER" id="PTHR30061">
    <property type="entry name" value="MALTOSE-BINDING PERIPLASMIC PROTEIN"/>
    <property type="match status" value="1"/>
</dbReference>
<dbReference type="Proteomes" id="UP000016646">
    <property type="component" value="Unassembled WGS sequence"/>
</dbReference>
<dbReference type="CDD" id="cd13586">
    <property type="entry name" value="PBP2_Maltose_binding_like"/>
    <property type="match status" value="1"/>
</dbReference>
<dbReference type="AlphaFoldDB" id="U2L7D1"/>
<organism evidence="6 8">
    <name type="scientific">Treponema socranskii subsp. socranskii VPI DR56BR1116 = ATCC 35536</name>
    <dbReference type="NCBI Taxonomy" id="1125725"/>
    <lineage>
        <taxon>Bacteria</taxon>
        <taxon>Pseudomonadati</taxon>
        <taxon>Spirochaetota</taxon>
        <taxon>Spirochaetia</taxon>
        <taxon>Spirochaetales</taxon>
        <taxon>Treponemataceae</taxon>
        <taxon>Treponema</taxon>
    </lineage>
</organism>
<dbReference type="PATRIC" id="fig|1125725.3.peg.73"/>
<evidence type="ECO:0000313" key="7">
    <source>
        <dbReference type="EMBL" id="ERK00418.1"/>
    </source>
</evidence>
<dbReference type="RefSeq" id="WP_021329130.1">
    <property type="nucleotide sequence ID" value="NZ_AUZJ01000002.1"/>
</dbReference>
<dbReference type="EMBL" id="AVQI01000067">
    <property type="protein sequence ID" value="ERK00418.1"/>
    <property type="molecule type" value="Genomic_DNA"/>
</dbReference>
<gene>
    <name evidence="7" type="ORF">HMPREF0860_1079</name>
    <name evidence="6" type="ORF">HMPREF1325_1818</name>
</gene>
<dbReference type="eggNOG" id="COG2182">
    <property type="taxonomic scope" value="Bacteria"/>
</dbReference>
<feature type="signal peptide" evidence="5">
    <location>
        <begin position="1"/>
        <end position="22"/>
    </location>
</feature>
<dbReference type="GO" id="GO:1901982">
    <property type="term" value="F:maltose binding"/>
    <property type="evidence" value="ECO:0007669"/>
    <property type="project" value="TreeGrafter"/>
</dbReference>
<dbReference type="EMBL" id="AUZJ01000002">
    <property type="protein sequence ID" value="ERF61866.1"/>
    <property type="molecule type" value="Genomic_DNA"/>
</dbReference>
<dbReference type="InterPro" id="IPR006060">
    <property type="entry name" value="Maltose/Cyclodextrin-bd"/>
</dbReference>
<keyword evidence="2" id="KW-0813">Transport</keyword>
<dbReference type="STRING" id="1125725.HMPREF1325_1818"/>
<evidence type="ECO:0000313" key="6">
    <source>
        <dbReference type="EMBL" id="ERF61866.1"/>
    </source>
</evidence>
<evidence type="ECO:0000313" key="9">
    <source>
        <dbReference type="Proteomes" id="UP000016646"/>
    </source>
</evidence>